<feature type="compositionally biased region" description="Basic and acidic residues" evidence="13">
    <location>
        <begin position="69"/>
        <end position="79"/>
    </location>
</feature>
<sequence>MDSYVVSCKYVEPQFPPCEEDYSNFSDHGGYYNPQDSGSYGGGYHPQPPPPAYTPQQTSYQHPLQEQHPGQEREDEDHLQNQGAPFPGYRASGAPAKERFFVGEQCQAWVTCKPAQVQRKATCQGKDKPPIVVYPWMKKVHIAQVNPNHVGPEPKRLRTAYTRQQVLELEKEFHFSRYLTRRRRVEVAHALCLSERQVKVWFQNRRMRWKKDNKLNSSNNMTHRQAEFGRFTFRWQPCQRLHSIAVLLVNPGCLQA</sequence>
<gene>
    <name evidence="15" type="primary">LOC115372906</name>
</gene>
<keyword evidence="9 10" id="KW-0539">Nucleus</keyword>
<dbReference type="PROSITE" id="PS00027">
    <property type="entry name" value="HOMEOBOX_1"/>
    <property type="match status" value="1"/>
</dbReference>
<dbReference type="Ensembl" id="ENSMMDT00005002347.1">
    <property type="protein sequence ID" value="ENSMMDP00005002309.1"/>
    <property type="gene ID" value="ENSMMDG00005001267.1"/>
</dbReference>
<dbReference type="GO" id="GO:0009952">
    <property type="term" value="P:anterior/posterior pattern specification"/>
    <property type="evidence" value="ECO:0007669"/>
    <property type="project" value="TreeGrafter"/>
</dbReference>
<comment type="subcellular location">
    <subcellularLocation>
        <location evidence="2 10 11">Nucleus</location>
    </subcellularLocation>
</comment>
<dbReference type="InterPro" id="IPR050609">
    <property type="entry name" value="Antp_homeobox_Deformed_sf"/>
</dbReference>
<dbReference type="InterPro" id="IPR017995">
    <property type="entry name" value="Homeobox_antennapedia"/>
</dbReference>
<dbReference type="GO" id="GO:0000981">
    <property type="term" value="F:DNA-binding transcription factor activity, RNA polymerase II-specific"/>
    <property type="evidence" value="ECO:0007669"/>
    <property type="project" value="InterPro"/>
</dbReference>
<dbReference type="Gene3D" id="1.10.10.60">
    <property type="entry name" value="Homeodomain-like"/>
    <property type="match status" value="1"/>
</dbReference>
<dbReference type="InterPro" id="IPR020479">
    <property type="entry name" value="HD_metazoa"/>
</dbReference>
<dbReference type="InterPro" id="IPR001827">
    <property type="entry name" value="Homeobox_Antennapedia_CS"/>
</dbReference>
<dbReference type="CDD" id="cd00086">
    <property type="entry name" value="homeodomain"/>
    <property type="match status" value="1"/>
</dbReference>
<evidence type="ECO:0000256" key="8">
    <source>
        <dbReference type="ARBA" id="ARBA00023163"/>
    </source>
</evidence>
<name>A0A667WP46_9TELE</name>
<evidence type="ECO:0000256" key="2">
    <source>
        <dbReference type="ARBA" id="ARBA00004123"/>
    </source>
</evidence>
<dbReference type="Proteomes" id="UP000472263">
    <property type="component" value="Chromosome 15"/>
</dbReference>
<dbReference type="Pfam" id="PF00046">
    <property type="entry name" value="Homeodomain"/>
    <property type="match status" value="1"/>
</dbReference>
<dbReference type="GO" id="GO:0001708">
    <property type="term" value="P:cell fate specification"/>
    <property type="evidence" value="ECO:0007669"/>
    <property type="project" value="UniProtKB-ARBA"/>
</dbReference>
<dbReference type="InParanoid" id="A0A667WP46"/>
<evidence type="ECO:0000256" key="12">
    <source>
        <dbReference type="RuleBase" id="RU004442"/>
    </source>
</evidence>
<feature type="domain" description="Homeobox" evidence="14">
    <location>
        <begin position="152"/>
        <end position="212"/>
    </location>
</feature>
<evidence type="ECO:0000256" key="13">
    <source>
        <dbReference type="SAM" id="MobiDB-lite"/>
    </source>
</evidence>
<evidence type="ECO:0000256" key="9">
    <source>
        <dbReference type="ARBA" id="ARBA00023242"/>
    </source>
</evidence>
<dbReference type="PROSITE" id="PS50071">
    <property type="entry name" value="HOMEOBOX_2"/>
    <property type="match status" value="1"/>
</dbReference>
<dbReference type="GO" id="GO:0048704">
    <property type="term" value="P:embryonic skeletal system morphogenesis"/>
    <property type="evidence" value="ECO:0007669"/>
    <property type="project" value="TreeGrafter"/>
</dbReference>
<evidence type="ECO:0000256" key="11">
    <source>
        <dbReference type="RuleBase" id="RU000682"/>
    </source>
</evidence>
<keyword evidence="8" id="KW-0804">Transcription</keyword>
<dbReference type="GO" id="GO:0005654">
    <property type="term" value="C:nucleoplasm"/>
    <property type="evidence" value="ECO:0007669"/>
    <property type="project" value="TreeGrafter"/>
</dbReference>
<organism evidence="15 16">
    <name type="scientific">Myripristis murdjan</name>
    <name type="common">pinecone soldierfish</name>
    <dbReference type="NCBI Taxonomy" id="586833"/>
    <lineage>
        <taxon>Eukaryota</taxon>
        <taxon>Metazoa</taxon>
        <taxon>Chordata</taxon>
        <taxon>Craniata</taxon>
        <taxon>Vertebrata</taxon>
        <taxon>Euteleostomi</taxon>
        <taxon>Actinopterygii</taxon>
        <taxon>Neopterygii</taxon>
        <taxon>Teleostei</taxon>
        <taxon>Neoteleostei</taxon>
        <taxon>Acanthomorphata</taxon>
        <taxon>Holocentriformes</taxon>
        <taxon>Holocentridae</taxon>
        <taxon>Myripristis</taxon>
    </lineage>
</organism>
<keyword evidence="16" id="KW-1185">Reference proteome</keyword>
<dbReference type="GeneTree" id="ENSGT00940000158988"/>
<dbReference type="GO" id="GO:0045944">
    <property type="term" value="P:positive regulation of transcription by RNA polymerase II"/>
    <property type="evidence" value="ECO:0007669"/>
    <property type="project" value="TreeGrafter"/>
</dbReference>
<keyword evidence="6 10" id="KW-0238">DNA-binding</keyword>
<evidence type="ECO:0000313" key="16">
    <source>
        <dbReference type="Proteomes" id="UP000472263"/>
    </source>
</evidence>
<dbReference type="PRINTS" id="PR00025">
    <property type="entry name" value="ANTENNAPEDIA"/>
</dbReference>
<evidence type="ECO:0000256" key="3">
    <source>
        <dbReference type="ARBA" id="ARBA00009107"/>
    </source>
</evidence>
<evidence type="ECO:0000256" key="7">
    <source>
        <dbReference type="ARBA" id="ARBA00023155"/>
    </source>
</evidence>
<dbReference type="InterPro" id="IPR017970">
    <property type="entry name" value="Homeobox_CS"/>
</dbReference>
<dbReference type="InterPro" id="IPR001356">
    <property type="entry name" value="HD"/>
</dbReference>
<dbReference type="SUPFAM" id="SSF46689">
    <property type="entry name" value="Homeodomain-like"/>
    <property type="match status" value="1"/>
</dbReference>
<evidence type="ECO:0000256" key="4">
    <source>
        <dbReference type="ARBA" id="ARBA00022473"/>
    </source>
</evidence>
<evidence type="ECO:0000256" key="6">
    <source>
        <dbReference type="ARBA" id="ARBA00023125"/>
    </source>
</evidence>
<dbReference type="FunFam" id="1.10.10.60:FF:000055">
    <property type="entry name" value="Homeobox protein Hox-A5"/>
    <property type="match status" value="1"/>
</dbReference>
<feature type="DNA-binding region" description="Homeobox" evidence="10">
    <location>
        <begin position="154"/>
        <end position="213"/>
    </location>
</feature>
<accession>A0A667WP46</accession>
<evidence type="ECO:0000256" key="5">
    <source>
        <dbReference type="ARBA" id="ARBA00023015"/>
    </source>
</evidence>
<dbReference type="InterPro" id="IPR009057">
    <property type="entry name" value="Homeodomain-like_sf"/>
</dbReference>
<evidence type="ECO:0000259" key="14">
    <source>
        <dbReference type="PROSITE" id="PS50071"/>
    </source>
</evidence>
<protein>
    <recommendedName>
        <fullName evidence="14">Homeobox domain-containing protein</fullName>
    </recommendedName>
</protein>
<dbReference type="AlphaFoldDB" id="A0A667WP46"/>
<dbReference type="PANTHER" id="PTHR45771">
    <property type="entry name" value="HOMEOTIC PROTEIN DEFORMED"/>
    <property type="match status" value="1"/>
</dbReference>
<proteinExistence type="inferred from homology"/>
<evidence type="ECO:0000256" key="10">
    <source>
        <dbReference type="PROSITE-ProRule" id="PRU00108"/>
    </source>
</evidence>
<keyword evidence="5" id="KW-0805">Transcription regulation</keyword>
<reference evidence="15" key="1">
    <citation type="submission" date="2019-06" db="EMBL/GenBank/DDBJ databases">
        <authorList>
            <consortium name="Wellcome Sanger Institute Data Sharing"/>
        </authorList>
    </citation>
    <scope>NUCLEOTIDE SEQUENCE [LARGE SCALE GENOMIC DNA]</scope>
</reference>
<comment type="function">
    <text evidence="1">Sequence-specific transcription factor which is part of a developmental regulatory system that provides cells with specific positional identities on the anterior-posterior axis.</text>
</comment>
<dbReference type="GO" id="GO:0000978">
    <property type="term" value="F:RNA polymerase II cis-regulatory region sequence-specific DNA binding"/>
    <property type="evidence" value="ECO:0007669"/>
    <property type="project" value="TreeGrafter"/>
</dbReference>
<feature type="region of interest" description="Disordered" evidence="13">
    <location>
        <begin position="14"/>
        <end position="90"/>
    </location>
</feature>
<comment type="similarity">
    <text evidence="3 12">Belongs to the Antp homeobox family.</text>
</comment>
<evidence type="ECO:0000256" key="1">
    <source>
        <dbReference type="ARBA" id="ARBA00003263"/>
    </source>
</evidence>
<dbReference type="SMART" id="SM00389">
    <property type="entry name" value="HOX"/>
    <property type="match status" value="1"/>
</dbReference>
<dbReference type="PANTHER" id="PTHR45771:SF13">
    <property type="entry name" value="HOMEOBOX C5"/>
    <property type="match status" value="1"/>
</dbReference>
<reference evidence="15" key="3">
    <citation type="submission" date="2025-09" db="UniProtKB">
        <authorList>
            <consortium name="Ensembl"/>
        </authorList>
    </citation>
    <scope>IDENTIFICATION</scope>
</reference>
<keyword evidence="7 10" id="KW-0371">Homeobox</keyword>
<evidence type="ECO:0000313" key="15">
    <source>
        <dbReference type="Ensembl" id="ENSMMDP00005002309.1"/>
    </source>
</evidence>
<dbReference type="PRINTS" id="PR00024">
    <property type="entry name" value="HOMEOBOX"/>
</dbReference>
<dbReference type="PROSITE" id="PS00032">
    <property type="entry name" value="ANTENNAPEDIA"/>
    <property type="match status" value="1"/>
</dbReference>
<reference evidence="15" key="2">
    <citation type="submission" date="2025-08" db="UniProtKB">
        <authorList>
            <consortium name="Ensembl"/>
        </authorList>
    </citation>
    <scope>IDENTIFICATION</scope>
</reference>
<keyword evidence="4" id="KW-0217">Developmental protein</keyword>